<feature type="transmembrane region" description="Helical" evidence="8">
    <location>
        <begin position="237"/>
        <end position="261"/>
    </location>
</feature>
<dbReference type="InterPro" id="IPR051449">
    <property type="entry name" value="ABC-2_transporter_component"/>
</dbReference>
<feature type="domain" description="ABC transmembrane type-2" evidence="9">
    <location>
        <begin position="137"/>
        <end position="381"/>
    </location>
</feature>
<evidence type="ECO:0000256" key="4">
    <source>
        <dbReference type="ARBA" id="ARBA00022475"/>
    </source>
</evidence>
<comment type="similarity">
    <text evidence="2">Belongs to the ABC-2 integral membrane protein family.</text>
</comment>
<comment type="caution">
    <text evidence="10">The sequence shown here is derived from an EMBL/GenBank/DDBJ whole genome shotgun (WGS) entry which is preliminary data.</text>
</comment>
<keyword evidence="3" id="KW-0813">Transport</keyword>
<feature type="transmembrane region" description="Helical" evidence="8">
    <location>
        <begin position="21"/>
        <end position="42"/>
    </location>
</feature>
<proteinExistence type="inferred from homology"/>
<gene>
    <name evidence="10" type="ORF">CR164_00625</name>
</gene>
<feature type="transmembrane region" description="Helical" evidence="8">
    <location>
        <begin position="193"/>
        <end position="211"/>
    </location>
</feature>
<keyword evidence="7 8" id="KW-0472">Membrane</keyword>
<keyword evidence="6 8" id="KW-1133">Transmembrane helix</keyword>
<dbReference type="InterPro" id="IPR047817">
    <property type="entry name" value="ABC2_TM_bact-type"/>
</dbReference>
<dbReference type="PANTHER" id="PTHR30294:SF29">
    <property type="entry name" value="MULTIDRUG ABC TRANSPORTER PERMEASE YBHS-RELATED"/>
    <property type="match status" value="1"/>
</dbReference>
<dbReference type="RefSeq" id="WP_110021983.1">
    <property type="nucleotide sequence ID" value="NZ_PDNZ01000001.1"/>
</dbReference>
<dbReference type="PROSITE" id="PS51012">
    <property type="entry name" value="ABC_TM2"/>
    <property type="match status" value="1"/>
</dbReference>
<feature type="transmembrane region" description="Helical" evidence="8">
    <location>
        <begin position="267"/>
        <end position="292"/>
    </location>
</feature>
<dbReference type="GO" id="GO:0005886">
    <property type="term" value="C:plasma membrane"/>
    <property type="evidence" value="ECO:0007669"/>
    <property type="project" value="UniProtKB-SubCell"/>
</dbReference>
<accession>A0A317T8U2</accession>
<keyword evidence="11" id="KW-1185">Reference proteome</keyword>
<dbReference type="InterPro" id="IPR013525">
    <property type="entry name" value="ABC2_TM"/>
</dbReference>
<dbReference type="EMBL" id="PDNZ01000001">
    <property type="protein sequence ID" value="PWW83102.1"/>
    <property type="molecule type" value="Genomic_DNA"/>
</dbReference>
<evidence type="ECO:0000259" key="9">
    <source>
        <dbReference type="PROSITE" id="PS51012"/>
    </source>
</evidence>
<protein>
    <submittedName>
        <fullName evidence="10">ABC transporter permease</fullName>
    </submittedName>
</protein>
<keyword evidence="4" id="KW-1003">Cell membrane</keyword>
<evidence type="ECO:0000256" key="5">
    <source>
        <dbReference type="ARBA" id="ARBA00022692"/>
    </source>
</evidence>
<evidence type="ECO:0000256" key="1">
    <source>
        <dbReference type="ARBA" id="ARBA00004651"/>
    </source>
</evidence>
<reference evidence="11" key="1">
    <citation type="submission" date="2017-10" db="EMBL/GenBank/DDBJ databases">
        <authorList>
            <person name="Gaisin V.A."/>
            <person name="Rysina M.S."/>
            <person name="Grouzdev D.S."/>
        </authorList>
    </citation>
    <scope>NUCLEOTIDE SEQUENCE [LARGE SCALE GENOMIC DNA]</scope>
    <source>
        <strain evidence="11">V1</strain>
    </source>
</reference>
<dbReference type="Proteomes" id="UP000246278">
    <property type="component" value="Unassembled WGS sequence"/>
</dbReference>
<evidence type="ECO:0000256" key="3">
    <source>
        <dbReference type="ARBA" id="ARBA00022448"/>
    </source>
</evidence>
<dbReference type="OrthoDB" id="9808686at2"/>
<feature type="transmembrane region" description="Helical" evidence="8">
    <location>
        <begin position="299"/>
        <end position="320"/>
    </location>
</feature>
<dbReference type="AlphaFoldDB" id="A0A317T8U2"/>
<feature type="transmembrane region" description="Helical" evidence="8">
    <location>
        <begin position="355"/>
        <end position="375"/>
    </location>
</feature>
<dbReference type="Gene3D" id="3.40.1710.10">
    <property type="entry name" value="abc type-2 transporter like domain"/>
    <property type="match status" value="1"/>
</dbReference>
<evidence type="ECO:0000313" key="11">
    <source>
        <dbReference type="Proteomes" id="UP000246278"/>
    </source>
</evidence>
<evidence type="ECO:0000256" key="6">
    <source>
        <dbReference type="ARBA" id="ARBA00022989"/>
    </source>
</evidence>
<name>A0A317T8U2_9CHLB</name>
<dbReference type="GO" id="GO:0140359">
    <property type="term" value="F:ABC-type transporter activity"/>
    <property type="evidence" value="ECO:0007669"/>
    <property type="project" value="InterPro"/>
</dbReference>
<sequence>MNYQRILAVAKREWQEIYRDRLFLSLAFVFPITMMIAFAYGLSLDVEDIPIAVLDQDRSELSREYIHCFKDSRYFKFKGYLEHPDEIDELLTTQHIRAAIVIPEHFQSNLLEGRPSPVQHLLDGTFTTRARTVKGYMTAITRAFEKDILINFFAKCLGVPPQRVTEQLTPIKVQIRYLYSQAVESSQSLPPRLMVLVLLVASPFLTVVGIVREKENGSIYNMYASNVSRTEYLIGKLMPYMIIATINAFILWAIAVVMFQAPFKGSAVLFVAATLLYVLCTTLIGLVISVFVRTQVAGVLITAILTIVGGTLYSGVLTPVSMLSEDNQLFCHLLPAMYYTEIVDGVFLRNVGLTVLWPNLLVLAVYSALLLVVGYTKFTKRPKT</sequence>
<dbReference type="Pfam" id="PF12698">
    <property type="entry name" value="ABC2_membrane_3"/>
    <property type="match status" value="1"/>
</dbReference>
<comment type="subcellular location">
    <subcellularLocation>
        <location evidence="1">Cell membrane</location>
        <topology evidence="1">Multi-pass membrane protein</topology>
    </subcellularLocation>
</comment>
<evidence type="ECO:0000313" key="10">
    <source>
        <dbReference type="EMBL" id="PWW83102.1"/>
    </source>
</evidence>
<evidence type="ECO:0000256" key="8">
    <source>
        <dbReference type="SAM" id="Phobius"/>
    </source>
</evidence>
<organism evidence="10 11">
    <name type="scientific">Prosthecochloris marina</name>
    <dbReference type="NCBI Taxonomy" id="2017681"/>
    <lineage>
        <taxon>Bacteria</taxon>
        <taxon>Pseudomonadati</taxon>
        <taxon>Chlorobiota</taxon>
        <taxon>Chlorobiia</taxon>
        <taxon>Chlorobiales</taxon>
        <taxon>Chlorobiaceae</taxon>
        <taxon>Prosthecochloris</taxon>
    </lineage>
</organism>
<evidence type="ECO:0000256" key="2">
    <source>
        <dbReference type="ARBA" id="ARBA00007783"/>
    </source>
</evidence>
<keyword evidence="5 8" id="KW-0812">Transmembrane</keyword>
<evidence type="ECO:0000256" key="7">
    <source>
        <dbReference type="ARBA" id="ARBA00023136"/>
    </source>
</evidence>
<dbReference type="PANTHER" id="PTHR30294">
    <property type="entry name" value="MEMBRANE COMPONENT OF ABC TRANSPORTER YHHJ-RELATED"/>
    <property type="match status" value="1"/>
</dbReference>